<dbReference type="OrthoDB" id="997844at2"/>
<dbReference type="Proteomes" id="UP000292855">
    <property type="component" value="Unassembled WGS sequence"/>
</dbReference>
<keyword evidence="2" id="KW-0067">ATP-binding</keyword>
<dbReference type="CDD" id="cd00267">
    <property type="entry name" value="ABC_ATPase"/>
    <property type="match status" value="1"/>
</dbReference>
<evidence type="ECO:0000259" key="1">
    <source>
        <dbReference type="Pfam" id="PF13175"/>
    </source>
</evidence>
<reference evidence="2 3" key="1">
    <citation type="submission" date="2019-02" db="EMBL/GenBank/DDBJ databases">
        <authorList>
            <person name="Li Y."/>
        </authorList>
    </citation>
    <scope>NUCLEOTIDE SEQUENCE [LARGE SCALE GENOMIC DNA]</scope>
    <source>
        <strain evidence="2 3">30C10-4-7</strain>
    </source>
</reference>
<dbReference type="EMBL" id="SGIT01000001">
    <property type="protein sequence ID" value="RZF61461.1"/>
    <property type="molecule type" value="Genomic_DNA"/>
</dbReference>
<protein>
    <submittedName>
        <fullName evidence="2">ATP-binding cassette domain-containing protein</fullName>
    </submittedName>
</protein>
<proteinExistence type="predicted"/>
<evidence type="ECO:0000313" key="2">
    <source>
        <dbReference type="EMBL" id="RZF61461.1"/>
    </source>
</evidence>
<evidence type="ECO:0000313" key="3">
    <source>
        <dbReference type="Proteomes" id="UP000292855"/>
    </source>
</evidence>
<dbReference type="SUPFAM" id="SSF52540">
    <property type="entry name" value="P-loop containing nucleoside triphosphate hydrolases"/>
    <property type="match status" value="1"/>
</dbReference>
<name>A0A4Q6XNH3_9SPHI</name>
<sequence length="961" mass="112367">MTTWIDIHKILSNRLQELVSIHKVDGVGLHLIELFLKKQSLYETEFSWLYKSYDIVQERLSNNDWDTEPHIDPLQIFVSINNRSSKKENRIRRINALLNVLDVGKSFEDIDFDGCPTPVSVQAIRLKSDKDAILLWKYFESLLKEQRVTQKDFSFTLSAFGVEATLLSIFSFWVQPERYIPLDKWTINYLINGSRNLSLEDSLKRSERLFFILNEEPSNFSQNISVPELVKTAYVWQDSANQDTLKGTFKLLGFRTLKSNPKLFKILKEKESYFFDSNLRVFDGVLRYKYDRYNLYDLSFFENDLETSTGFNNLSVNINAIVGKNGSGKSTLLDLFYMLMYNLSLQEGLIDYDRYGRKLHEIADLNFEIYFEFDSIFKLTYLDKKRSKNRVALYKGNVGHDGVVVFSERKENISKYIDMFYTLGINYSLYSLNSLDYVGVSDKDFDWLSALTHKNDSYQTPIVITPLRDNGNIDVNKEKHLTKQRLLINLLRLHDYDIIKNGEKSEQFRSFRDIGNEKTFTHVLITGESKSITKFRKNFNLSVKERKTKQNVLNAEYNNAELYRKREIIKEYIELLPKDRVDKIFKRISNHYGFDEDVDPAYELYLISKVYKICWYYSSYHAFWPKFKSILEGGDDVVFKPILSQIDRDNSHVTDKFKQVIAFLKIPNLKSIYERNVPIKLDDIYHEISAILTQNLSSLGFDTKRFKKVKFVDRHLMIPPLFSYDYIYNDNINANDLSSGEQQQLASISNILYHIQNIESKFENNIKSNKTQEIKFRAVNIVLDEIELYFHPDYQREYLSKLVGFLSRLPINANIFGSINILFSTHSPFILSDIPSQKILKISNGSPAAENNLINSFAANIHDLLKDEFFLEGGSMGEFAKQYVNLLISELSWLLNNNNSLKVKLEKTTYQLIKDRILIIGEPLIRNSLLEMLKELKEKDSVDHSTPSYDTLLAFYKKHNN</sequence>
<feature type="domain" description="Endonuclease GajA/Old nuclease/RecF-like AAA" evidence="1">
    <location>
        <begin position="313"/>
        <end position="830"/>
    </location>
</feature>
<organism evidence="2 3">
    <name type="scientific">Sphingobacterium corticibacterium</name>
    <dbReference type="NCBI Taxonomy" id="2484746"/>
    <lineage>
        <taxon>Bacteria</taxon>
        <taxon>Pseudomonadati</taxon>
        <taxon>Bacteroidota</taxon>
        <taxon>Sphingobacteriia</taxon>
        <taxon>Sphingobacteriales</taxon>
        <taxon>Sphingobacteriaceae</taxon>
        <taxon>Sphingobacterium</taxon>
    </lineage>
</organism>
<dbReference type="AlphaFoldDB" id="A0A4Q6XNH3"/>
<accession>A0A4Q6XNH3</accession>
<dbReference type="PANTHER" id="PTHR32182">
    <property type="entry name" value="DNA REPLICATION AND REPAIR PROTEIN RECF"/>
    <property type="match status" value="1"/>
</dbReference>
<keyword evidence="3" id="KW-1185">Reference proteome</keyword>
<dbReference type="Gene3D" id="3.40.50.300">
    <property type="entry name" value="P-loop containing nucleotide triphosphate hydrolases"/>
    <property type="match status" value="1"/>
</dbReference>
<comment type="caution">
    <text evidence="2">The sequence shown here is derived from an EMBL/GenBank/DDBJ whole genome shotgun (WGS) entry which is preliminary data.</text>
</comment>
<dbReference type="GO" id="GO:0006302">
    <property type="term" value="P:double-strand break repair"/>
    <property type="evidence" value="ECO:0007669"/>
    <property type="project" value="TreeGrafter"/>
</dbReference>
<dbReference type="InterPro" id="IPR027417">
    <property type="entry name" value="P-loop_NTPase"/>
</dbReference>
<dbReference type="GO" id="GO:0000731">
    <property type="term" value="P:DNA synthesis involved in DNA repair"/>
    <property type="evidence" value="ECO:0007669"/>
    <property type="project" value="TreeGrafter"/>
</dbReference>
<dbReference type="Pfam" id="PF13175">
    <property type="entry name" value="AAA_15"/>
    <property type="match status" value="1"/>
</dbReference>
<gene>
    <name evidence="2" type="ORF">EWE74_01055</name>
</gene>
<dbReference type="GO" id="GO:0005524">
    <property type="term" value="F:ATP binding"/>
    <property type="evidence" value="ECO:0007669"/>
    <property type="project" value="UniProtKB-KW"/>
</dbReference>
<dbReference type="PANTHER" id="PTHR32182:SF0">
    <property type="entry name" value="DNA REPLICATION AND REPAIR PROTEIN RECF"/>
    <property type="match status" value="1"/>
</dbReference>
<dbReference type="InterPro" id="IPR041685">
    <property type="entry name" value="AAA_GajA/Old/RecF-like"/>
</dbReference>
<dbReference type="RefSeq" id="WP_130139691.1">
    <property type="nucleotide sequence ID" value="NZ_SGIT01000001.1"/>
</dbReference>
<keyword evidence="2" id="KW-0547">Nucleotide-binding</keyword>